<evidence type="ECO:0000313" key="1">
    <source>
        <dbReference type="EMBL" id="GEL54369.1"/>
    </source>
</evidence>
<keyword evidence="2" id="KW-1185">Reference proteome</keyword>
<proteinExistence type="predicted"/>
<sequence length="62" mass="7217">MSIYKAKAFHDAFFDASREERESVSVDRAKHTCSYLKDLVSEDERIASFTVAEIIENLNRYL</sequence>
<dbReference type="AlphaFoldDB" id="A0AAN4R3V0"/>
<reference evidence="1 2" key="1">
    <citation type="submission" date="2019-07" db="EMBL/GenBank/DDBJ databases">
        <title>Whole genome shotgun sequence of Asaia bogorensis NBRC 16594.</title>
        <authorList>
            <person name="Hosoyama A."/>
            <person name="Uohara A."/>
            <person name="Ohji S."/>
            <person name="Ichikawa N."/>
        </authorList>
    </citation>
    <scope>NUCLEOTIDE SEQUENCE [LARGE SCALE GENOMIC DNA]</scope>
    <source>
        <strain evidence="1 2">NBRC 16594</strain>
    </source>
</reference>
<name>A0AAN4R3V0_9PROT</name>
<accession>A0AAN4R3V0</accession>
<protein>
    <submittedName>
        <fullName evidence="1">Uncharacterized protein</fullName>
    </submittedName>
</protein>
<gene>
    <name evidence="1" type="ORF">ABO01nite_23760</name>
</gene>
<organism evidence="1 2">
    <name type="scientific">Asaia bogorensis NBRC 16594</name>
    <dbReference type="NCBI Taxonomy" id="1231624"/>
    <lineage>
        <taxon>Bacteria</taxon>
        <taxon>Pseudomonadati</taxon>
        <taxon>Pseudomonadota</taxon>
        <taxon>Alphaproteobacteria</taxon>
        <taxon>Acetobacterales</taxon>
        <taxon>Acetobacteraceae</taxon>
        <taxon>Asaia</taxon>
    </lineage>
</organism>
<dbReference type="EMBL" id="BJVS01000007">
    <property type="protein sequence ID" value="GEL54369.1"/>
    <property type="molecule type" value="Genomic_DNA"/>
</dbReference>
<dbReference type="GeneID" id="78226562"/>
<dbReference type="Proteomes" id="UP000321287">
    <property type="component" value="Unassembled WGS sequence"/>
</dbReference>
<evidence type="ECO:0000313" key="2">
    <source>
        <dbReference type="Proteomes" id="UP000321287"/>
    </source>
</evidence>
<dbReference type="KEGG" id="abg:Asbog_01518"/>
<dbReference type="RefSeq" id="WP_062164652.1">
    <property type="nucleotide sequence ID" value="NZ_AP014690.1"/>
</dbReference>
<comment type="caution">
    <text evidence="1">The sequence shown here is derived from an EMBL/GenBank/DDBJ whole genome shotgun (WGS) entry which is preliminary data.</text>
</comment>